<evidence type="ECO:0000259" key="1">
    <source>
        <dbReference type="Pfam" id="PF17680"/>
    </source>
</evidence>
<organism evidence="2 3">
    <name type="scientific">Nitratidesulfovibrio vulgaris (strain DP4)</name>
    <name type="common">Desulfovibrio vulgaris</name>
    <dbReference type="NCBI Taxonomy" id="391774"/>
    <lineage>
        <taxon>Bacteria</taxon>
        <taxon>Pseudomonadati</taxon>
        <taxon>Thermodesulfobacteriota</taxon>
        <taxon>Desulfovibrionia</taxon>
        <taxon>Desulfovibrionales</taxon>
        <taxon>Desulfovibrionaceae</taxon>
        <taxon>Nitratidesulfovibrio</taxon>
    </lineage>
</organism>
<dbReference type="RefSeq" id="WP_011792448.1">
    <property type="nucleotide sequence ID" value="NC_008751.1"/>
</dbReference>
<gene>
    <name evidence="2" type="ordered locus">Dvul_1729</name>
</gene>
<dbReference type="Pfam" id="PF17680">
    <property type="entry name" value="FlgO"/>
    <property type="match status" value="1"/>
</dbReference>
<dbReference type="HOGENOM" id="CLU_1007345_0_0_7"/>
<name>A0A0H3A901_NITV4</name>
<proteinExistence type="predicted"/>
<sequence length="276" mass="30145">MLRIRHHIAPALLVGVSLLVGCAERNPGPPPGVDPGAPLVVSDKGEASVFGREAPLAEVKRHDTGFMLPDGQGGVVWSQGKPRPGQDSAFMEARELKLKVRELCDQLLSTMPNDGLMGFVALPASFVDQEDFDRSSPFGRFLSESLFYEFNQRGFPVREYRMPGTLRTREGEGEFVLSRQLGTLPGREAWAVFVTGTYYRDKYAVFLNARLIRASDGLVLRTAQLVLPANELVARMLPRTATSRGITGGTLGIRSETPAAVSTSGGRKVYPRNAKK</sequence>
<dbReference type="InterPro" id="IPR041215">
    <property type="entry name" value="FlgO_dom"/>
</dbReference>
<dbReference type="AlphaFoldDB" id="A0A0H3A901"/>
<evidence type="ECO:0000313" key="3">
    <source>
        <dbReference type="Proteomes" id="UP000009173"/>
    </source>
</evidence>
<feature type="domain" description="FlgO" evidence="1">
    <location>
        <begin position="102"/>
        <end position="231"/>
    </location>
</feature>
<dbReference type="KEGG" id="dvl:Dvul_1729"/>
<keyword evidence="2" id="KW-0449">Lipoprotein</keyword>
<evidence type="ECO:0000313" key="2">
    <source>
        <dbReference type="EMBL" id="ABM28746.1"/>
    </source>
</evidence>
<dbReference type="EMBL" id="CP000527">
    <property type="protein sequence ID" value="ABM28746.1"/>
    <property type="molecule type" value="Genomic_DNA"/>
</dbReference>
<dbReference type="Proteomes" id="UP000009173">
    <property type="component" value="Chromosome"/>
</dbReference>
<dbReference type="PROSITE" id="PS51257">
    <property type="entry name" value="PROKAR_LIPOPROTEIN"/>
    <property type="match status" value="1"/>
</dbReference>
<reference evidence="3" key="1">
    <citation type="journal article" date="2009" name="Environ. Microbiol.">
        <title>Contribution of mobile genetic elements to Desulfovibrio vulgaris genome plasticity.</title>
        <authorList>
            <person name="Walker C.B."/>
            <person name="Stolyar S."/>
            <person name="Chivian D."/>
            <person name="Pinel N."/>
            <person name="Gabster J.A."/>
            <person name="Dehal P.S."/>
            <person name="He Z."/>
            <person name="Yang Z.K."/>
            <person name="Yen H.C."/>
            <person name="Zhou J."/>
            <person name="Wall J.D."/>
            <person name="Hazen T.C."/>
            <person name="Arkin A.P."/>
            <person name="Stahl D.A."/>
        </authorList>
    </citation>
    <scope>NUCLEOTIDE SEQUENCE [LARGE SCALE GENOMIC DNA]</scope>
    <source>
        <strain evidence="3">DP4</strain>
    </source>
</reference>
<accession>A0A0H3A901</accession>
<protein>
    <submittedName>
        <fullName evidence="2">Lipoprotein, putative</fullName>
    </submittedName>
</protein>